<dbReference type="SUPFAM" id="SSF52949">
    <property type="entry name" value="Macro domain-like"/>
    <property type="match status" value="1"/>
</dbReference>
<keyword evidence="12" id="KW-1185">Reference proteome</keyword>
<accession>A0A4Z0C5W4</accession>
<keyword evidence="7 8" id="KW-0464">Manganese</keyword>
<dbReference type="Gene3D" id="3.40.630.10">
    <property type="entry name" value="Zn peptidases"/>
    <property type="match status" value="1"/>
</dbReference>
<name>A0A4Z0C5W4_9BURK</name>
<comment type="caution">
    <text evidence="11">The sequence shown here is derived from an EMBL/GenBank/DDBJ whole genome shotgun (WGS) entry which is preliminary data.</text>
</comment>
<feature type="binding site" evidence="8">
    <location>
        <position position="267"/>
    </location>
    <ligand>
        <name>Mn(2+)</name>
        <dbReference type="ChEBI" id="CHEBI:29035"/>
        <label>2</label>
    </ligand>
</feature>
<dbReference type="GO" id="GO:0030145">
    <property type="term" value="F:manganese ion binding"/>
    <property type="evidence" value="ECO:0007669"/>
    <property type="project" value="UniProtKB-UniRule"/>
</dbReference>
<comment type="similarity">
    <text evidence="3 8">Belongs to the peptidase M17 family.</text>
</comment>
<dbReference type="PANTHER" id="PTHR11963:SF23">
    <property type="entry name" value="CYTOSOL AMINOPEPTIDASE"/>
    <property type="match status" value="1"/>
</dbReference>
<dbReference type="EC" id="3.4.11.10" evidence="8"/>
<evidence type="ECO:0000313" key="12">
    <source>
        <dbReference type="Proteomes" id="UP000298180"/>
    </source>
</evidence>
<gene>
    <name evidence="8" type="primary">pepA</name>
    <name evidence="11" type="ORF">EZ313_03515</name>
</gene>
<dbReference type="EC" id="3.4.11.1" evidence="8"/>
<dbReference type="SUPFAM" id="SSF53187">
    <property type="entry name" value="Zn-dependent exopeptidases"/>
    <property type="match status" value="1"/>
</dbReference>
<dbReference type="InterPro" id="IPR008283">
    <property type="entry name" value="Peptidase_M17_N"/>
</dbReference>
<comment type="function">
    <text evidence="8">Presumably involved in the processing and regular turnover of intracellular proteins. Catalyzes the removal of unsubstituted N-terminal amino acids from various peptides.</text>
</comment>
<comment type="catalytic activity">
    <reaction evidence="2 8">
        <text>Release of an N-terminal amino acid, preferentially leucine, but not glutamic or aspartic acids.</text>
        <dbReference type="EC" id="3.4.11.10"/>
    </reaction>
</comment>
<sequence>MEFSVNCGSPEQQRTGCIVVGVYEGRKLSPPAVELDTASAHALDDVIRRGDLEGELGTTLLLHALPKIASERVLLVGLGPEREFLEGSYRKSLSCAMDTLRTTGAAEATICLNELPVNGRDGGWKIEQAVLAVMEGMYRFDKLKSKPSQGRRALGKVVFHVAHRSEAEEGEAAIHRAVAIGEGIVVAKDLGNMPANLCTPAYLADQAREAGQRHGFEVKVLERDDMEKLGMGGFLAVARGSRQPPKLIVMEYRGAERDAQPVALVGKGITFDTGGISIKPASELDEMKFDMCGAASVFGALHAAALMKLPLNVVGIIPATENMPDGNAIKPGDVVTTMSGQTVEILDTDAEGRVVLCDALTYAGKYNPAAVVDIATLTGEIVSALGDVASGMFSNDDALAREVLEAGEEAWDRAWQMPLWDEYQDALKSSFADLPNIGSRADCAPVAACFLSRFTNGYAWVHLDIAGTASKSGADKGATGRPVALLAHFLAARADKRRRC</sequence>
<organism evidence="11 12">
    <name type="scientific">Ramlibacter henchirensis</name>
    <dbReference type="NCBI Taxonomy" id="204072"/>
    <lineage>
        <taxon>Bacteria</taxon>
        <taxon>Pseudomonadati</taxon>
        <taxon>Pseudomonadota</taxon>
        <taxon>Betaproteobacteria</taxon>
        <taxon>Burkholderiales</taxon>
        <taxon>Comamonadaceae</taxon>
        <taxon>Ramlibacter</taxon>
    </lineage>
</organism>
<keyword evidence="8" id="KW-0479">Metal-binding</keyword>
<feature type="binding site" evidence="8">
    <location>
        <position position="290"/>
    </location>
    <ligand>
        <name>Mn(2+)</name>
        <dbReference type="ChEBI" id="CHEBI:29035"/>
        <label>2</label>
    </ligand>
</feature>
<feature type="binding site" evidence="8">
    <location>
        <position position="272"/>
    </location>
    <ligand>
        <name>Mn(2+)</name>
        <dbReference type="ChEBI" id="CHEBI:29035"/>
        <label>1</label>
    </ligand>
</feature>
<evidence type="ECO:0000313" key="11">
    <source>
        <dbReference type="EMBL" id="TFZ05738.1"/>
    </source>
</evidence>
<dbReference type="NCBIfam" id="NF002073">
    <property type="entry name" value="PRK00913.1-2"/>
    <property type="match status" value="1"/>
</dbReference>
<keyword evidence="8" id="KW-0963">Cytoplasm</keyword>
<comment type="catalytic activity">
    <reaction evidence="1 8">
        <text>Release of an N-terminal amino acid, Xaa-|-Yaa-, in which Xaa is preferably Leu, but may be other amino acids including Pro although not Arg or Lys, and Yaa may be Pro. Amino acid amides and methyl esters are also readily hydrolyzed, but rates on arylamides are exceedingly low.</text>
        <dbReference type="EC" id="3.4.11.1"/>
    </reaction>
</comment>
<keyword evidence="5 8" id="KW-0645">Protease</keyword>
<keyword evidence="4 8" id="KW-0031">Aminopeptidase</keyword>
<evidence type="ECO:0000256" key="3">
    <source>
        <dbReference type="ARBA" id="ARBA00009528"/>
    </source>
</evidence>
<dbReference type="NCBIfam" id="NF002074">
    <property type="entry name" value="PRK00913.1-4"/>
    <property type="match status" value="1"/>
</dbReference>
<keyword evidence="6 8" id="KW-0378">Hydrolase</keyword>
<dbReference type="GO" id="GO:0070006">
    <property type="term" value="F:metalloaminopeptidase activity"/>
    <property type="evidence" value="ECO:0007669"/>
    <property type="project" value="InterPro"/>
</dbReference>
<dbReference type="PRINTS" id="PR00481">
    <property type="entry name" value="LAMNOPPTDASE"/>
</dbReference>
<dbReference type="PANTHER" id="PTHR11963">
    <property type="entry name" value="LEUCINE AMINOPEPTIDASE-RELATED"/>
    <property type="match status" value="1"/>
</dbReference>
<dbReference type="HAMAP" id="MF_00181">
    <property type="entry name" value="Cytosol_peptidase_M17"/>
    <property type="match status" value="1"/>
</dbReference>
<evidence type="ECO:0000256" key="4">
    <source>
        <dbReference type="ARBA" id="ARBA00022438"/>
    </source>
</evidence>
<dbReference type="InterPro" id="IPR043472">
    <property type="entry name" value="Macro_dom-like"/>
</dbReference>
<dbReference type="OrthoDB" id="9809354at2"/>
<dbReference type="EMBL" id="SMLM01000001">
    <property type="protein sequence ID" value="TFZ05738.1"/>
    <property type="molecule type" value="Genomic_DNA"/>
</dbReference>
<dbReference type="CDD" id="cd00433">
    <property type="entry name" value="Peptidase_M17"/>
    <property type="match status" value="1"/>
</dbReference>
<protein>
    <recommendedName>
        <fullName evidence="8">Probable cytosol aminopeptidase</fullName>
        <ecNumber evidence="8">3.4.11.1</ecNumber>
    </recommendedName>
    <alternativeName>
        <fullName evidence="8">Leucine aminopeptidase</fullName>
        <shortName evidence="8">LAP</shortName>
        <ecNumber evidence="8">3.4.11.10</ecNumber>
    </alternativeName>
    <alternativeName>
        <fullName evidence="8">Leucyl aminopeptidase</fullName>
    </alternativeName>
</protein>
<dbReference type="AlphaFoldDB" id="A0A4Z0C5W4"/>
<dbReference type="InterPro" id="IPR023042">
    <property type="entry name" value="Peptidase_M17_leu_NH2_pept"/>
</dbReference>
<evidence type="ECO:0000256" key="6">
    <source>
        <dbReference type="ARBA" id="ARBA00022801"/>
    </source>
</evidence>
<comment type="subcellular location">
    <subcellularLocation>
        <location evidence="8">Cytoplasm</location>
    </subcellularLocation>
</comment>
<dbReference type="Gene3D" id="3.40.220.10">
    <property type="entry name" value="Leucine Aminopeptidase, subunit E, domain 1"/>
    <property type="match status" value="1"/>
</dbReference>
<feature type="binding site" evidence="8">
    <location>
        <position position="351"/>
    </location>
    <ligand>
        <name>Mn(2+)</name>
        <dbReference type="ChEBI" id="CHEBI:29035"/>
        <label>2</label>
    </ligand>
</feature>
<feature type="binding site" evidence="8">
    <location>
        <position position="349"/>
    </location>
    <ligand>
        <name>Mn(2+)</name>
        <dbReference type="ChEBI" id="CHEBI:29035"/>
        <label>1</label>
    </ligand>
</feature>
<proteinExistence type="inferred from homology"/>
<feature type="domain" description="Cytosol aminopeptidase" evidence="9">
    <location>
        <begin position="186"/>
        <end position="486"/>
    </location>
</feature>
<feature type="binding site" evidence="8">
    <location>
        <position position="272"/>
    </location>
    <ligand>
        <name>Mn(2+)</name>
        <dbReference type="ChEBI" id="CHEBI:29035"/>
        <label>2</label>
    </ligand>
</feature>
<dbReference type="Pfam" id="PF02789">
    <property type="entry name" value="Peptidase_M17_N"/>
    <property type="match status" value="1"/>
</dbReference>
<feature type="domain" description="Peptidase M17 leucyl aminopeptidase N-terminal" evidence="10">
    <location>
        <begin position="19"/>
        <end position="147"/>
    </location>
</feature>
<dbReference type="Proteomes" id="UP000298180">
    <property type="component" value="Unassembled WGS sequence"/>
</dbReference>
<dbReference type="InterPro" id="IPR011356">
    <property type="entry name" value="Leucine_aapep/pepB"/>
</dbReference>
<dbReference type="GO" id="GO:0006508">
    <property type="term" value="P:proteolysis"/>
    <property type="evidence" value="ECO:0007669"/>
    <property type="project" value="UniProtKB-KW"/>
</dbReference>
<evidence type="ECO:0000256" key="7">
    <source>
        <dbReference type="ARBA" id="ARBA00023211"/>
    </source>
</evidence>
<evidence type="ECO:0000256" key="8">
    <source>
        <dbReference type="HAMAP-Rule" id="MF_00181"/>
    </source>
</evidence>
<evidence type="ECO:0000256" key="1">
    <source>
        <dbReference type="ARBA" id="ARBA00000135"/>
    </source>
</evidence>
<dbReference type="InterPro" id="IPR000819">
    <property type="entry name" value="Peptidase_M17_C"/>
</dbReference>
<evidence type="ECO:0000259" key="10">
    <source>
        <dbReference type="Pfam" id="PF02789"/>
    </source>
</evidence>
<dbReference type="GO" id="GO:0005737">
    <property type="term" value="C:cytoplasm"/>
    <property type="evidence" value="ECO:0007669"/>
    <property type="project" value="UniProtKB-SubCell"/>
</dbReference>
<feature type="binding site" evidence="8">
    <location>
        <position position="351"/>
    </location>
    <ligand>
        <name>Mn(2+)</name>
        <dbReference type="ChEBI" id="CHEBI:29035"/>
        <label>1</label>
    </ligand>
</feature>
<feature type="active site" evidence="8">
    <location>
        <position position="353"/>
    </location>
</feature>
<dbReference type="RefSeq" id="WP_135261820.1">
    <property type="nucleotide sequence ID" value="NZ_SMLM01000001.1"/>
</dbReference>
<evidence type="ECO:0000256" key="5">
    <source>
        <dbReference type="ARBA" id="ARBA00022670"/>
    </source>
</evidence>
<evidence type="ECO:0000259" key="9">
    <source>
        <dbReference type="Pfam" id="PF00883"/>
    </source>
</evidence>
<reference evidence="11 12" key="1">
    <citation type="submission" date="2019-03" db="EMBL/GenBank/DDBJ databases">
        <title>Ramlibacter henchirensis DSM 14656, whole genome shotgun sequence.</title>
        <authorList>
            <person name="Zhang X."/>
            <person name="Feng G."/>
            <person name="Zhu H."/>
        </authorList>
    </citation>
    <scope>NUCLEOTIDE SEQUENCE [LARGE SCALE GENOMIC DNA]</scope>
    <source>
        <strain evidence="11 12">DSM 14656</strain>
    </source>
</reference>
<dbReference type="Pfam" id="PF00883">
    <property type="entry name" value="Peptidase_M17"/>
    <property type="match status" value="1"/>
</dbReference>
<comment type="cofactor">
    <cofactor evidence="8">
        <name>Mn(2+)</name>
        <dbReference type="ChEBI" id="CHEBI:29035"/>
    </cofactor>
    <text evidence="8">Binds 2 manganese ions per subunit.</text>
</comment>
<evidence type="ECO:0000256" key="2">
    <source>
        <dbReference type="ARBA" id="ARBA00000967"/>
    </source>
</evidence>
<feature type="active site" evidence="8">
    <location>
        <position position="279"/>
    </location>
</feature>